<organism evidence="2 3">
    <name type="scientific">Lipingzhangella rawalii</name>
    <dbReference type="NCBI Taxonomy" id="2055835"/>
    <lineage>
        <taxon>Bacteria</taxon>
        <taxon>Bacillati</taxon>
        <taxon>Actinomycetota</taxon>
        <taxon>Actinomycetes</taxon>
        <taxon>Streptosporangiales</taxon>
        <taxon>Nocardiopsidaceae</taxon>
        <taxon>Lipingzhangella</taxon>
    </lineage>
</organism>
<keyword evidence="3" id="KW-1185">Reference proteome</keyword>
<accession>A0ABU2H0Q4</accession>
<evidence type="ECO:0000313" key="3">
    <source>
        <dbReference type="Proteomes" id="UP001250214"/>
    </source>
</evidence>
<feature type="region of interest" description="Disordered" evidence="1">
    <location>
        <begin position="148"/>
        <end position="196"/>
    </location>
</feature>
<name>A0ABU2H0Q4_9ACTN</name>
<protein>
    <submittedName>
        <fullName evidence="2">Uncharacterized protein</fullName>
    </submittedName>
</protein>
<dbReference type="Proteomes" id="UP001250214">
    <property type="component" value="Unassembled WGS sequence"/>
</dbReference>
<feature type="region of interest" description="Disordered" evidence="1">
    <location>
        <begin position="29"/>
        <end position="93"/>
    </location>
</feature>
<comment type="caution">
    <text evidence="2">The sequence shown here is derived from an EMBL/GenBank/DDBJ whole genome shotgun (WGS) entry which is preliminary data.</text>
</comment>
<gene>
    <name evidence="2" type="ORF">RIF23_01100</name>
</gene>
<sequence length="221" mass="23724">MFGGAFGSQRHRMRLAFRHAEYRRKRTLAARCPEQPQQPQQTGQATRVTEVTVPQGTRSGTKATATSKVSGNDADQDTQTPPSGAEGVDSVAPAFPAPAQKRLRARWREVQGDFVDDPSAAVRTADALVAEVMGDLIEHLHQQRSALARQWTTEHAGTSEPDHRADSAALAADVDSAHHPSGGDDDATASASAPSPDTEALRLILRGYRALLEKLLDSGSR</sequence>
<proteinExistence type="predicted"/>
<evidence type="ECO:0000256" key="1">
    <source>
        <dbReference type="SAM" id="MobiDB-lite"/>
    </source>
</evidence>
<dbReference type="RefSeq" id="WP_310910395.1">
    <property type="nucleotide sequence ID" value="NZ_JAVLVT010000001.1"/>
</dbReference>
<dbReference type="EMBL" id="JAVLVT010000001">
    <property type="protein sequence ID" value="MDS1268885.1"/>
    <property type="molecule type" value="Genomic_DNA"/>
</dbReference>
<evidence type="ECO:0000313" key="2">
    <source>
        <dbReference type="EMBL" id="MDS1268885.1"/>
    </source>
</evidence>
<reference evidence="3" key="1">
    <citation type="submission" date="2023-07" db="EMBL/GenBank/DDBJ databases">
        <title>Novel species in the genus Lipingzhangella isolated from Sambhar Salt Lake.</title>
        <authorList>
            <person name="Jiya N."/>
            <person name="Kajale S."/>
            <person name="Sharma A."/>
        </authorList>
    </citation>
    <scope>NUCLEOTIDE SEQUENCE [LARGE SCALE GENOMIC DNA]</scope>
    <source>
        <strain evidence="3">LS1_29</strain>
    </source>
</reference>
<feature type="compositionally biased region" description="Polar residues" evidence="1">
    <location>
        <begin position="42"/>
        <end position="70"/>
    </location>
</feature>